<dbReference type="EMBL" id="JACHJB010000001">
    <property type="protein sequence ID" value="MBB6345154.1"/>
    <property type="molecule type" value="Genomic_DNA"/>
</dbReference>
<sequence length="81" mass="8266">MSGTIRVAFLVPVTGVGITLHGPGGADVPLSAAPVEEGEGYVAAPLKPLTPATTYHLTVRGATDRNGNVMNDPTTELRTAP</sequence>
<comment type="caution">
    <text evidence="2">The sequence shown here is derived from an EMBL/GenBank/DDBJ whole genome shotgun (WGS) entry which is preliminary data.</text>
</comment>
<dbReference type="RefSeq" id="WP_185083159.1">
    <property type="nucleotide sequence ID" value="NZ_JACHJB010000001.1"/>
</dbReference>
<gene>
    <name evidence="2" type="ORF">FHU36_001663</name>
</gene>
<dbReference type="Proteomes" id="UP000583800">
    <property type="component" value="Unassembled WGS sequence"/>
</dbReference>
<feature type="compositionally biased region" description="Polar residues" evidence="1">
    <location>
        <begin position="65"/>
        <end position="81"/>
    </location>
</feature>
<evidence type="ECO:0000256" key="1">
    <source>
        <dbReference type="SAM" id="MobiDB-lite"/>
    </source>
</evidence>
<proteinExistence type="predicted"/>
<dbReference type="AlphaFoldDB" id="A0A7X0EXA2"/>
<feature type="region of interest" description="Disordered" evidence="1">
    <location>
        <begin position="61"/>
        <end position="81"/>
    </location>
</feature>
<name>A0A7X0EXA2_9ACTN</name>
<evidence type="ECO:0000313" key="3">
    <source>
        <dbReference type="Proteomes" id="UP000583800"/>
    </source>
</evidence>
<evidence type="ECO:0008006" key="4">
    <source>
        <dbReference type="Google" id="ProtNLM"/>
    </source>
</evidence>
<reference evidence="2 3" key="1">
    <citation type="submission" date="2020-08" db="EMBL/GenBank/DDBJ databases">
        <title>Sequencing the genomes of 1000 actinobacteria strains.</title>
        <authorList>
            <person name="Klenk H.-P."/>
        </authorList>
    </citation>
    <scope>NUCLEOTIDE SEQUENCE [LARGE SCALE GENOMIC DNA]</scope>
    <source>
        <strain evidence="2 3">DSM 45913</strain>
    </source>
</reference>
<accession>A0A7X0EXA2</accession>
<organism evidence="2 3">
    <name type="scientific">Nonomuraea muscovyensis</name>
    <dbReference type="NCBI Taxonomy" id="1124761"/>
    <lineage>
        <taxon>Bacteria</taxon>
        <taxon>Bacillati</taxon>
        <taxon>Actinomycetota</taxon>
        <taxon>Actinomycetes</taxon>
        <taxon>Streptosporangiales</taxon>
        <taxon>Streptosporangiaceae</taxon>
        <taxon>Nonomuraea</taxon>
    </lineage>
</organism>
<keyword evidence="3" id="KW-1185">Reference proteome</keyword>
<protein>
    <recommendedName>
        <fullName evidence="4">SbsA Ig-like domain-containing protein</fullName>
    </recommendedName>
</protein>
<evidence type="ECO:0000313" key="2">
    <source>
        <dbReference type="EMBL" id="MBB6345154.1"/>
    </source>
</evidence>